<dbReference type="Pfam" id="PF02668">
    <property type="entry name" value="TauD"/>
    <property type="match status" value="1"/>
</dbReference>
<dbReference type="InterPro" id="IPR050411">
    <property type="entry name" value="AlphaKG_dependent_hydroxylases"/>
</dbReference>
<dbReference type="InterPro" id="IPR042098">
    <property type="entry name" value="TauD-like_sf"/>
</dbReference>
<organism evidence="19">
    <name type="scientific">Cladocopium goreaui</name>
    <dbReference type="NCBI Taxonomy" id="2562237"/>
    <lineage>
        <taxon>Eukaryota</taxon>
        <taxon>Sar</taxon>
        <taxon>Alveolata</taxon>
        <taxon>Dinophyceae</taxon>
        <taxon>Suessiales</taxon>
        <taxon>Symbiodiniaceae</taxon>
        <taxon>Cladocopium</taxon>
    </lineage>
</organism>
<evidence type="ECO:0000256" key="15">
    <source>
        <dbReference type="ARBA" id="ARBA00049334"/>
    </source>
</evidence>
<evidence type="ECO:0000313" key="20">
    <source>
        <dbReference type="EMBL" id="CAL4782195.1"/>
    </source>
</evidence>
<evidence type="ECO:0000256" key="5">
    <source>
        <dbReference type="ARBA" id="ARBA00012267"/>
    </source>
</evidence>
<evidence type="ECO:0000256" key="2">
    <source>
        <dbReference type="ARBA" id="ARBA00001961"/>
    </source>
</evidence>
<evidence type="ECO:0000256" key="12">
    <source>
        <dbReference type="ARBA" id="ARBA00031778"/>
    </source>
</evidence>
<evidence type="ECO:0000256" key="1">
    <source>
        <dbReference type="ARBA" id="ARBA00001954"/>
    </source>
</evidence>
<feature type="region of interest" description="Disordered" evidence="16">
    <location>
        <begin position="1"/>
        <end position="35"/>
    </location>
</feature>
<dbReference type="InterPro" id="IPR038492">
    <property type="entry name" value="GBBH-like_N_sf"/>
</dbReference>
<dbReference type="GO" id="GO:0005739">
    <property type="term" value="C:mitochondrion"/>
    <property type="evidence" value="ECO:0007669"/>
    <property type="project" value="TreeGrafter"/>
</dbReference>
<evidence type="ECO:0000256" key="16">
    <source>
        <dbReference type="SAM" id="MobiDB-lite"/>
    </source>
</evidence>
<keyword evidence="7" id="KW-0124">Carnitine biosynthesis</keyword>
<dbReference type="EMBL" id="CAMXCT020002003">
    <property type="protein sequence ID" value="CAL1148258.1"/>
    <property type="molecule type" value="Genomic_DNA"/>
</dbReference>
<dbReference type="AlphaFoldDB" id="A0A9P1CQ16"/>
<keyword evidence="21" id="KW-1185">Reference proteome</keyword>
<dbReference type="Pfam" id="PF06155">
    <property type="entry name" value="GBBH-like_N"/>
    <property type="match status" value="1"/>
</dbReference>
<evidence type="ECO:0000256" key="6">
    <source>
        <dbReference type="ARBA" id="ARBA00022723"/>
    </source>
</evidence>
<comment type="caution">
    <text evidence="19">The sequence shown here is derived from an EMBL/GenBank/DDBJ whole genome shotgun (WGS) entry which is preliminary data.</text>
</comment>
<keyword evidence="8 20" id="KW-0223">Dioxygenase</keyword>
<evidence type="ECO:0000256" key="7">
    <source>
        <dbReference type="ARBA" id="ARBA00022873"/>
    </source>
</evidence>
<comment type="cofactor">
    <cofactor evidence="1">
        <name>Fe(2+)</name>
        <dbReference type="ChEBI" id="CHEBI:29033"/>
    </cofactor>
</comment>
<protein>
    <recommendedName>
        <fullName evidence="5">trimethyllysine dioxygenase</fullName>
        <ecNumber evidence="5">1.14.11.8</ecNumber>
    </recommendedName>
    <alternativeName>
        <fullName evidence="12">Epsilon-trimethyllysine 2-oxoglutarate dioxygenase</fullName>
    </alternativeName>
    <alternativeName>
        <fullName evidence="11">TML hydroxylase</fullName>
    </alternativeName>
    <alternativeName>
        <fullName evidence="13">TML-alpha-ketoglutarate dioxygenase</fullName>
    </alternativeName>
</protein>
<dbReference type="GO" id="GO:0046872">
    <property type="term" value="F:metal ion binding"/>
    <property type="evidence" value="ECO:0007669"/>
    <property type="project" value="UniProtKB-KW"/>
</dbReference>
<feature type="domain" description="Gamma-butyrobetaine hydroxylase-like N-terminal" evidence="18">
    <location>
        <begin position="80"/>
        <end position="155"/>
    </location>
</feature>
<comment type="similarity">
    <text evidence="4">Belongs to the gamma-BBH/TMLD family.</text>
</comment>
<dbReference type="InterPro" id="IPR010376">
    <property type="entry name" value="GBBH-like_N"/>
</dbReference>
<keyword evidence="10" id="KW-0408">Iron</keyword>
<comment type="function">
    <text evidence="14">Converts trimethyllysine (TML) into hydroxytrimethyllysine (HTML).</text>
</comment>
<sequence>MSTSKSRFQRTTGCEAQGSTIRPSPPSSAPRHHPHAMLSKMRAAMRPVMAGARAKSTMAAVNAAVAPFDSPRCISASLVNAGKQLQVAFSDGSAFELHGLWLRDACRDDHVVSSQAGERFLDRISFSPEGRHSNGEVADAKVMDDGIEVTWKDDPQLGAIHSCFSSGFLRMYSSVVGRVLEGQRHHQRNQDFQWLRAYSGFAGAPSPDLSLKKLWKNEGSEQFQHRDYHAIVSSDASNLELMQAVMEHGVVIVDNMPLSGDSSVLLDFVNNYLGGMQKDPAREEPNWVIKKKAGAVSVSYAQERRLNNHTDQSVPAHGIPALLLVVNYIEGTGYNTLVDGYAVAQALRSRDPAAFDLLATYGNCQERDFVRSRVDSTQEGTQPMLLATNHPIIQTDGQGNLVRVQFNEVFRTPSTVPFEKFEDWHRAYLLWNEMIHGPEFEVEAPISQGQMLILDNWRVLHGRSGGKSSPNRVIMGGTVVREGFHSKAVQLMGGFYPPEQK</sequence>
<comment type="catalytic activity">
    <reaction evidence="15">
        <text>N(6),N(6),N(6)-trimethyl-L-lysine + 2-oxoglutarate + O2 = (3S)-3-hydroxy-N(6),N(6),N(6)-trimethyl-L-lysine + succinate + CO2</text>
        <dbReference type="Rhea" id="RHEA:14181"/>
        <dbReference type="ChEBI" id="CHEBI:15379"/>
        <dbReference type="ChEBI" id="CHEBI:16526"/>
        <dbReference type="ChEBI" id="CHEBI:16810"/>
        <dbReference type="ChEBI" id="CHEBI:30031"/>
        <dbReference type="ChEBI" id="CHEBI:58100"/>
        <dbReference type="ChEBI" id="CHEBI:141499"/>
        <dbReference type="EC" id="1.14.11.8"/>
    </reaction>
</comment>
<dbReference type="GO" id="GO:0050353">
    <property type="term" value="F:trimethyllysine dioxygenase activity"/>
    <property type="evidence" value="ECO:0007669"/>
    <property type="project" value="UniProtKB-EC"/>
</dbReference>
<dbReference type="Proteomes" id="UP001152797">
    <property type="component" value="Unassembled WGS sequence"/>
</dbReference>
<keyword evidence="6" id="KW-0479">Metal-binding</keyword>
<evidence type="ECO:0000256" key="13">
    <source>
        <dbReference type="ARBA" id="ARBA00032283"/>
    </source>
</evidence>
<keyword evidence="9" id="KW-0560">Oxidoreductase</keyword>
<dbReference type="EC" id="1.14.11.8" evidence="5"/>
<gene>
    <name evidence="19" type="ORF">C1SCF055_LOCUS21496</name>
</gene>
<dbReference type="InterPro" id="IPR003819">
    <property type="entry name" value="TauD/TfdA-like"/>
</dbReference>
<dbReference type="SUPFAM" id="SSF51197">
    <property type="entry name" value="Clavaminate synthase-like"/>
    <property type="match status" value="1"/>
</dbReference>
<reference evidence="19" key="1">
    <citation type="submission" date="2022-10" db="EMBL/GenBank/DDBJ databases">
        <authorList>
            <person name="Chen Y."/>
            <person name="Dougan E. K."/>
            <person name="Chan C."/>
            <person name="Rhodes N."/>
            <person name="Thang M."/>
        </authorList>
    </citation>
    <scope>NUCLEOTIDE SEQUENCE</scope>
</reference>
<dbReference type="Gene3D" id="3.60.130.10">
    <property type="entry name" value="Clavaminate synthase-like"/>
    <property type="match status" value="1"/>
</dbReference>
<dbReference type="OrthoDB" id="406634at2759"/>
<dbReference type="PANTHER" id="PTHR10696">
    <property type="entry name" value="GAMMA-BUTYROBETAINE HYDROXYLASE-RELATED"/>
    <property type="match status" value="1"/>
</dbReference>
<dbReference type="Gene3D" id="3.30.2020.30">
    <property type="match status" value="1"/>
</dbReference>
<evidence type="ECO:0000256" key="8">
    <source>
        <dbReference type="ARBA" id="ARBA00022964"/>
    </source>
</evidence>
<evidence type="ECO:0000259" key="18">
    <source>
        <dbReference type="Pfam" id="PF06155"/>
    </source>
</evidence>
<reference evidence="20 21" key="2">
    <citation type="submission" date="2024-05" db="EMBL/GenBank/DDBJ databases">
        <authorList>
            <person name="Chen Y."/>
            <person name="Shah S."/>
            <person name="Dougan E. K."/>
            <person name="Thang M."/>
            <person name="Chan C."/>
        </authorList>
    </citation>
    <scope>NUCLEOTIDE SEQUENCE [LARGE SCALE GENOMIC DNA]</scope>
</reference>
<evidence type="ECO:0000313" key="21">
    <source>
        <dbReference type="Proteomes" id="UP001152797"/>
    </source>
</evidence>
<feature type="domain" description="TauD/TfdA-like" evidence="17">
    <location>
        <begin position="227"/>
        <end position="476"/>
    </location>
</feature>
<evidence type="ECO:0000256" key="4">
    <source>
        <dbReference type="ARBA" id="ARBA00008654"/>
    </source>
</evidence>
<dbReference type="EMBL" id="CAMXCT030002003">
    <property type="protein sequence ID" value="CAL4782195.1"/>
    <property type="molecule type" value="Genomic_DNA"/>
</dbReference>
<proteinExistence type="inferred from homology"/>
<comment type="cofactor">
    <cofactor evidence="2">
        <name>L-ascorbate</name>
        <dbReference type="ChEBI" id="CHEBI:38290"/>
    </cofactor>
</comment>
<name>A0A9P1CQ16_9DINO</name>
<evidence type="ECO:0000259" key="17">
    <source>
        <dbReference type="Pfam" id="PF02668"/>
    </source>
</evidence>
<evidence type="ECO:0000256" key="9">
    <source>
        <dbReference type="ARBA" id="ARBA00023002"/>
    </source>
</evidence>
<comment type="pathway">
    <text evidence="3">Amine and polyamine biosynthesis; carnitine biosynthesis.</text>
</comment>
<evidence type="ECO:0000313" key="19">
    <source>
        <dbReference type="EMBL" id="CAI3994883.1"/>
    </source>
</evidence>
<accession>A0A9P1CQ16</accession>
<feature type="compositionally biased region" description="Polar residues" evidence="16">
    <location>
        <begin position="1"/>
        <end position="21"/>
    </location>
</feature>
<evidence type="ECO:0000256" key="11">
    <source>
        <dbReference type="ARBA" id="ARBA00030363"/>
    </source>
</evidence>
<evidence type="ECO:0000256" key="14">
    <source>
        <dbReference type="ARBA" id="ARBA00046008"/>
    </source>
</evidence>
<evidence type="ECO:0000256" key="10">
    <source>
        <dbReference type="ARBA" id="ARBA00023004"/>
    </source>
</evidence>
<evidence type="ECO:0000256" key="3">
    <source>
        <dbReference type="ARBA" id="ARBA00005022"/>
    </source>
</evidence>
<dbReference type="EMBL" id="CAMXCT010002003">
    <property type="protein sequence ID" value="CAI3994883.1"/>
    <property type="molecule type" value="Genomic_DNA"/>
</dbReference>
<dbReference type="PANTHER" id="PTHR10696:SF51">
    <property type="entry name" value="TRIMETHYLLYSINE DIOXYGENASE, MITOCHONDRIAL"/>
    <property type="match status" value="1"/>
</dbReference>
<dbReference type="GO" id="GO:0045329">
    <property type="term" value="P:carnitine biosynthetic process"/>
    <property type="evidence" value="ECO:0007669"/>
    <property type="project" value="UniProtKB-KW"/>
</dbReference>